<dbReference type="Proteomes" id="UP001215280">
    <property type="component" value="Unassembled WGS sequence"/>
</dbReference>
<protein>
    <submittedName>
        <fullName evidence="1">Uncharacterized protein</fullName>
    </submittedName>
</protein>
<name>A0AAD7K2N5_9AGAR</name>
<organism evidence="1 2">
    <name type="scientific">Mycena maculata</name>
    <dbReference type="NCBI Taxonomy" id="230809"/>
    <lineage>
        <taxon>Eukaryota</taxon>
        <taxon>Fungi</taxon>
        <taxon>Dikarya</taxon>
        <taxon>Basidiomycota</taxon>
        <taxon>Agaricomycotina</taxon>
        <taxon>Agaricomycetes</taxon>
        <taxon>Agaricomycetidae</taxon>
        <taxon>Agaricales</taxon>
        <taxon>Marasmiineae</taxon>
        <taxon>Mycenaceae</taxon>
        <taxon>Mycena</taxon>
    </lineage>
</organism>
<gene>
    <name evidence="1" type="ORF">DFH07DRAFT_951575</name>
</gene>
<dbReference type="EMBL" id="JARJLG010000011">
    <property type="protein sequence ID" value="KAJ7776956.1"/>
    <property type="molecule type" value="Genomic_DNA"/>
</dbReference>
<reference evidence="1" key="1">
    <citation type="submission" date="2023-03" db="EMBL/GenBank/DDBJ databases">
        <title>Massive genome expansion in bonnet fungi (Mycena s.s.) driven by repeated elements and novel gene families across ecological guilds.</title>
        <authorList>
            <consortium name="Lawrence Berkeley National Laboratory"/>
            <person name="Harder C.B."/>
            <person name="Miyauchi S."/>
            <person name="Viragh M."/>
            <person name="Kuo A."/>
            <person name="Thoen E."/>
            <person name="Andreopoulos B."/>
            <person name="Lu D."/>
            <person name="Skrede I."/>
            <person name="Drula E."/>
            <person name="Henrissat B."/>
            <person name="Morin E."/>
            <person name="Kohler A."/>
            <person name="Barry K."/>
            <person name="LaButti K."/>
            <person name="Morin E."/>
            <person name="Salamov A."/>
            <person name="Lipzen A."/>
            <person name="Mereny Z."/>
            <person name="Hegedus B."/>
            <person name="Baldrian P."/>
            <person name="Stursova M."/>
            <person name="Weitz H."/>
            <person name="Taylor A."/>
            <person name="Grigoriev I.V."/>
            <person name="Nagy L.G."/>
            <person name="Martin F."/>
            <person name="Kauserud H."/>
        </authorList>
    </citation>
    <scope>NUCLEOTIDE SEQUENCE</scope>
    <source>
        <strain evidence="1">CBHHK188m</strain>
    </source>
</reference>
<proteinExistence type="predicted"/>
<sequence>MRQIKYHGPYPTIFTGFTGSLCCFHLLFTEVAVSPSSLTLIAAFSPGALPF</sequence>
<evidence type="ECO:0000313" key="1">
    <source>
        <dbReference type="EMBL" id="KAJ7776956.1"/>
    </source>
</evidence>
<comment type="caution">
    <text evidence="1">The sequence shown here is derived from an EMBL/GenBank/DDBJ whole genome shotgun (WGS) entry which is preliminary data.</text>
</comment>
<accession>A0AAD7K2N5</accession>
<dbReference type="AlphaFoldDB" id="A0AAD7K2N5"/>
<keyword evidence="2" id="KW-1185">Reference proteome</keyword>
<evidence type="ECO:0000313" key="2">
    <source>
        <dbReference type="Proteomes" id="UP001215280"/>
    </source>
</evidence>